<evidence type="ECO:0000256" key="1">
    <source>
        <dbReference type="SAM" id="MobiDB-lite"/>
    </source>
</evidence>
<evidence type="ECO:0000313" key="3">
    <source>
        <dbReference type="EMBL" id="KAK0634999.1"/>
    </source>
</evidence>
<dbReference type="CDD" id="cd06091">
    <property type="entry name" value="KOW_NusG"/>
    <property type="match status" value="1"/>
</dbReference>
<dbReference type="Pfam" id="PF22682">
    <property type="entry name" value="Ribosomal_uL24m-like"/>
    <property type="match status" value="1"/>
</dbReference>
<proteinExistence type="predicted"/>
<dbReference type="Proteomes" id="UP001174934">
    <property type="component" value="Unassembled WGS sequence"/>
</dbReference>
<evidence type="ECO:0000313" key="4">
    <source>
        <dbReference type="Proteomes" id="UP001174934"/>
    </source>
</evidence>
<dbReference type="InterPro" id="IPR005824">
    <property type="entry name" value="KOW"/>
</dbReference>
<organism evidence="3 4">
    <name type="scientific">Bombardia bombarda</name>
    <dbReference type="NCBI Taxonomy" id="252184"/>
    <lineage>
        <taxon>Eukaryota</taxon>
        <taxon>Fungi</taxon>
        <taxon>Dikarya</taxon>
        <taxon>Ascomycota</taxon>
        <taxon>Pezizomycotina</taxon>
        <taxon>Sordariomycetes</taxon>
        <taxon>Sordariomycetidae</taxon>
        <taxon>Sordariales</taxon>
        <taxon>Lasiosphaeriaceae</taxon>
        <taxon>Bombardia</taxon>
    </lineage>
</organism>
<accession>A0AA40CF06</accession>
<feature type="domain" description="KOW" evidence="2">
    <location>
        <begin position="114"/>
        <end position="141"/>
    </location>
</feature>
<feature type="compositionally biased region" description="Polar residues" evidence="1">
    <location>
        <begin position="366"/>
        <end position="397"/>
    </location>
</feature>
<dbReference type="SUPFAM" id="SSF50104">
    <property type="entry name" value="Translation proteins SH3-like domain"/>
    <property type="match status" value="1"/>
</dbReference>
<dbReference type="EMBL" id="JAULSR010000001">
    <property type="protein sequence ID" value="KAK0634999.1"/>
    <property type="molecule type" value="Genomic_DNA"/>
</dbReference>
<reference evidence="3" key="1">
    <citation type="submission" date="2023-06" db="EMBL/GenBank/DDBJ databases">
        <title>Genome-scale phylogeny and comparative genomics of the fungal order Sordariales.</title>
        <authorList>
            <consortium name="Lawrence Berkeley National Laboratory"/>
            <person name="Hensen N."/>
            <person name="Bonometti L."/>
            <person name="Westerberg I."/>
            <person name="Brannstrom I.O."/>
            <person name="Guillou S."/>
            <person name="Cros-Aarteil S."/>
            <person name="Calhoun S."/>
            <person name="Haridas S."/>
            <person name="Kuo A."/>
            <person name="Mondo S."/>
            <person name="Pangilinan J."/>
            <person name="Riley R."/>
            <person name="LaButti K."/>
            <person name="Andreopoulos B."/>
            <person name="Lipzen A."/>
            <person name="Chen C."/>
            <person name="Yanf M."/>
            <person name="Daum C."/>
            <person name="Ng V."/>
            <person name="Clum A."/>
            <person name="Steindorff A."/>
            <person name="Ohm R."/>
            <person name="Martin F."/>
            <person name="Silar P."/>
            <person name="Natvig D."/>
            <person name="Lalanne C."/>
            <person name="Gautier V."/>
            <person name="Ament-velasquez S.L."/>
            <person name="Kruys A."/>
            <person name="Hutchinson M.I."/>
            <person name="Powell A.J."/>
            <person name="Barry K."/>
            <person name="Miller A.N."/>
            <person name="Grigoriev I.V."/>
            <person name="Debuchy R."/>
            <person name="Gladieux P."/>
            <person name="Thoren M.H."/>
            <person name="Johannesson H."/>
        </authorList>
    </citation>
    <scope>NUCLEOTIDE SEQUENCE</scope>
    <source>
        <strain evidence="3">SMH3391-2</strain>
    </source>
</reference>
<dbReference type="InterPro" id="IPR014722">
    <property type="entry name" value="Rib_uL2_dom2"/>
</dbReference>
<gene>
    <name evidence="3" type="ORF">B0T17DRAFT_586642</name>
</gene>
<dbReference type="InterPro" id="IPR008991">
    <property type="entry name" value="Translation_prot_SH3-like_sf"/>
</dbReference>
<sequence length="397" mass="44784">MDKLLRRVRMAEGQVVRRNRRRGRILLAQAKTLRRDDMQPIQGEARHAISNARIARRDEWEKKDLKPNYDVSKTDEHTNYWGSMSSHRARLATPLTPEQKKARCAWAGGEKYLCLAPGDRVVVTEGPFKGTIAPIAEIERDTMTLELKNELRVNVTIPEHILPPKTKPVQVLSSRVPISAVRLVHPLPDASGRIRDVVIRELKPVNIYHDRPTRRCSFGRVVPGENVLIPWPRVEPKKREEHPSDTLRIDVEERTFVPTLLRSPMPATVVNELRNAYSIFRTRHTPEYIAAKEAEEAEKRQKKKNADSMLLPVQEFNRKQRELRRARGQPVLSEEMLEKIGEVIARNKRAGGSPPATSGGGGGVEQIQSAVAQLSLGSDVSAASETKTPENQPQPSS</sequence>
<keyword evidence="4" id="KW-1185">Reference proteome</keyword>
<comment type="caution">
    <text evidence="3">The sequence shown here is derived from an EMBL/GenBank/DDBJ whole genome shotgun (WGS) entry which is preliminary data.</text>
</comment>
<feature type="region of interest" description="Disordered" evidence="1">
    <location>
        <begin position="345"/>
        <end position="397"/>
    </location>
</feature>
<evidence type="ECO:0000259" key="2">
    <source>
        <dbReference type="SMART" id="SM00739"/>
    </source>
</evidence>
<dbReference type="AlphaFoldDB" id="A0AA40CF06"/>
<dbReference type="Gene3D" id="2.30.30.30">
    <property type="match status" value="1"/>
</dbReference>
<name>A0AA40CF06_9PEZI</name>
<protein>
    <recommendedName>
        <fullName evidence="2">KOW domain-containing protein</fullName>
    </recommendedName>
</protein>
<dbReference type="SMART" id="SM00739">
    <property type="entry name" value="KOW"/>
    <property type="match status" value="1"/>
</dbReference>